<feature type="coiled-coil region" evidence="1">
    <location>
        <begin position="612"/>
        <end position="658"/>
    </location>
</feature>
<dbReference type="AlphaFoldDB" id="A0A0H2RUH2"/>
<dbReference type="EMBL" id="KQ085932">
    <property type="protein sequence ID" value="KLO15242.1"/>
    <property type="molecule type" value="Genomic_DNA"/>
</dbReference>
<keyword evidence="1" id="KW-0175">Coiled coil</keyword>
<name>A0A0H2RUH2_9AGAM</name>
<evidence type="ECO:0008006" key="5">
    <source>
        <dbReference type="Google" id="ProtNLM"/>
    </source>
</evidence>
<dbReference type="STRING" id="27342.A0A0H2RUH2"/>
<feature type="compositionally biased region" description="Basic and acidic residues" evidence="2">
    <location>
        <begin position="556"/>
        <end position="569"/>
    </location>
</feature>
<feature type="compositionally biased region" description="Polar residues" evidence="2">
    <location>
        <begin position="297"/>
        <end position="309"/>
    </location>
</feature>
<feature type="compositionally biased region" description="Low complexity" evidence="2">
    <location>
        <begin position="267"/>
        <end position="289"/>
    </location>
</feature>
<sequence>MTSNATGTTNSNVTLFERVDVHKSCKALELVVNLFNDYCQAAESMSAMQKKLAKALKDAAACKGTGELVMNGLTTAASAFDTLSEAEARFVKTADRECEGSSNEVKKWFKKLAKEEKAHDDRIAAANAKIKQAGQAYEKKAKRKDRDAAEEHSRYVNLLSVVGPEMSQEKFKHTSFVTERHTATLSLLAASLSRTAEAEWARVCESVRRLSSIVGKVGESRAFLEGGWTSSIPDATDGDDTSEKPRGNPDDDVNANAIETKLDAQRPPAYYSPVPSTSSSTTSSQIPPAAGSPAQPKPTNISQASSPPTSFVKPFSVLNATNTDSVRSIESLSNFPSPPTHFPLPSLLQQTVSVPNKLNIKEEGIETNLAVPESNSRVVLTDSPISAGESLNPEVEDIPKASGIAAGRSDNPMSNGEGSNQRSEVYESQSVKTIKPNAAAPQGRDDSGAMFIDAPEPLREPRSGSEKSEESKHKPAVVRSESMTSSTSVVAQLRDKLSQDITSTSPPREREKPRLSYRVSDLVNKYGPSGSEDRPTSPISPRHTGAMQRQASPSTERLRSSPKLDRRQLGQEPPSPIVQRVPPPIAEPSSPAIQSRPRTFSQTTPQGAAYASEDLLAARRRHIEELEELEFREQSHALRERERQIEMQTLELERERLRILTLGVGARATGDRAVNVRPHSQHSYSTTNLVQPRANGSAADLPLRPTSHYGEPLMVAASHSSGSSNSTGRATDHAPYCGCQTCASASYASPGLISETTLAAKAEKPKGWIRRLSMPVVSNAFLSGNDTKKGNGAITMGGHHGGAMRGYGVPSEDGRLIPQASFERDATGGISNVTSHSRSRKLSFGRR</sequence>
<feature type="compositionally biased region" description="Polar residues" evidence="2">
    <location>
        <begin position="411"/>
        <end position="432"/>
    </location>
</feature>
<feature type="region of interest" description="Disordered" evidence="2">
    <location>
        <begin position="827"/>
        <end position="847"/>
    </location>
</feature>
<dbReference type="InParanoid" id="A0A0H2RUH2"/>
<reference evidence="3 4" key="1">
    <citation type="submission" date="2015-04" db="EMBL/GenBank/DDBJ databases">
        <title>Complete genome sequence of Schizopora paradoxa KUC8140, a cosmopolitan wood degrader in East Asia.</title>
        <authorList>
            <consortium name="DOE Joint Genome Institute"/>
            <person name="Min B."/>
            <person name="Park H."/>
            <person name="Jang Y."/>
            <person name="Kim J.-J."/>
            <person name="Kim K.H."/>
            <person name="Pangilinan J."/>
            <person name="Lipzen A."/>
            <person name="Riley R."/>
            <person name="Grigoriev I.V."/>
            <person name="Spatafora J.W."/>
            <person name="Choi I.-G."/>
        </authorList>
    </citation>
    <scope>NUCLEOTIDE SEQUENCE [LARGE SCALE GENOMIC DNA]</scope>
    <source>
        <strain evidence="3 4">KUC8140</strain>
    </source>
</reference>
<dbReference type="OrthoDB" id="2450055at2759"/>
<accession>A0A0H2RUH2</accession>
<evidence type="ECO:0000256" key="2">
    <source>
        <dbReference type="SAM" id="MobiDB-lite"/>
    </source>
</evidence>
<keyword evidence="4" id="KW-1185">Reference proteome</keyword>
<feature type="compositionally biased region" description="Pro residues" evidence="2">
    <location>
        <begin position="573"/>
        <end position="586"/>
    </location>
</feature>
<gene>
    <name evidence="3" type="ORF">SCHPADRAFT_995972</name>
</gene>
<feature type="compositionally biased region" description="Basic and acidic residues" evidence="2">
    <location>
        <begin position="456"/>
        <end position="473"/>
    </location>
</feature>
<feature type="compositionally biased region" description="Polar residues" evidence="2">
    <location>
        <begin position="596"/>
        <end position="606"/>
    </location>
</feature>
<proteinExistence type="predicted"/>
<evidence type="ECO:0000313" key="3">
    <source>
        <dbReference type="EMBL" id="KLO15242.1"/>
    </source>
</evidence>
<evidence type="ECO:0000313" key="4">
    <source>
        <dbReference type="Proteomes" id="UP000053477"/>
    </source>
</evidence>
<feature type="compositionally biased region" description="Polar residues" evidence="2">
    <location>
        <begin position="481"/>
        <end position="490"/>
    </location>
</feature>
<feature type="region of interest" description="Disordered" evidence="2">
    <location>
        <begin position="384"/>
        <end position="606"/>
    </location>
</feature>
<organism evidence="3 4">
    <name type="scientific">Schizopora paradoxa</name>
    <dbReference type="NCBI Taxonomy" id="27342"/>
    <lineage>
        <taxon>Eukaryota</taxon>
        <taxon>Fungi</taxon>
        <taxon>Dikarya</taxon>
        <taxon>Basidiomycota</taxon>
        <taxon>Agaricomycotina</taxon>
        <taxon>Agaricomycetes</taxon>
        <taxon>Hymenochaetales</taxon>
        <taxon>Schizoporaceae</taxon>
        <taxon>Schizopora</taxon>
    </lineage>
</organism>
<feature type="region of interest" description="Disordered" evidence="2">
    <location>
        <begin position="227"/>
        <end position="309"/>
    </location>
</feature>
<dbReference type="Proteomes" id="UP000053477">
    <property type="component" value="Unassembled WGS sequence"/>
</dbReference>
<protein>
    <recommendedName>
        <fullName evidence="5">IMD domain-containing protein</fullName>
    </recommendedName>
</protein>
<feature type="compositionally biased region" description="Basic residues" evidence="2">
    <location>
        <begin position="837"/>
        <end position="847"/>
    </location>
</feature>
<evidence type="ECO:0000256" key="1">
    <source>
        <dbReference type="SAM" id="Coils"/>
    </source>
</evidence>